<dbReference type="GO" id="GO:0050660">
    <property type="term" value="F:flavin adenine dinucleotide binding"/>
    <property type="evidence" value="ECO:0007669"/>
    <property type="project" value="InterPro"/>
</dbReference>
<dbReference type="Gene3D" id="3.50.50.60">
    <property type="entry name" value="FAD/NAD(P)-binding domain"/>
    <property type="match status" value="1"/>
</dbReference>
<evidence type="ECO:0000313" key="6">
    <source>
        <dbReference type="EMBL" id="KAG2242916.1"/>
    </source>
</evidence>
<dbReference type="SUPFAM" id="SSF51905">
    <property type="entry name" value="FAD/NAD(P)-binding domain"/>
    <property type="match status" value="1"/>
</dbReference>
<accession>A0A8X7TJY5</accession>
<dbReference type="GO" id="GO:0050661">
    <property type="term" value="F:NADP binding"/>
    <property type="evidence" value="ECO:0007669"/>
    <property type="project" value="InterPro"/>
</dbReference>
<evidence type="ECO:0000256" key="2">
    <source>
        <dbReference type="ARBA" id="ARBA00022630"/>
    </source>
</evidence>
<dbReference type="EC" id="1.-.-.-" evidence="5"/>
<keyword evidence="4 5" id="KW-0560">Oxidoreductase</keyword>
<organism evidence="6 7">
    <name type="scientific">Brassica carinata</name>
    <name type="common">Ethiopian mustard</name>
    <name type="synonym">Abyssinian cabbage</name>
    <dbReference type="NCBI Taxonomy" id="52824"/>
    <lineage>
        <taxon>Eukaryota</taxon>
        <taxon>Viridiplantae</taxon>
        <taxon>Streptophyta</taxon>
        <taxon>Embryophyta</taxon>
        <taxon>Tracheophyta</taxon>
        <taxon>Spermatophyta</taxon>
        <taxon>Magnoliopsida</taxon>
        <taxon>eudicotyledons</taxon>
        <taxon>Gunneridae</taxon>
        <taxon>Pentapetalae</taxon>
        <taxon>rosids</taxon>
        <taxon>malvids</taxon>
        <taxon>Brassicales</taxon>
        <taxon>Brassicaceae</taxon>
        <taxon>Brassiceae</taxon>
        <taxon>Brassica</taxon>
    </lineage>
</organism>
<dbReference type="Proteomes" id="UP000886595">
    <property type="component" value="Unassembled WGS sequence"/>
</dbReference>
<reference evidence="6 7" key="1">
    <citation type="submission" date="2020-02" db="EMBL/GenBank/DDBJ databases">
        <authorList>
            <person name="Ma Q."/>
            <person name="Huang Y."/>
            <person name="Song X."/>
            <person name="Pei D."/>
        </authorList>
    </citation>
    <scope>NUCLEOTIDE SEQUENCE [LARGE SCALE GENOMIC DNA]</scope>
    <source>
        <strain evidence="6">Sxm20200214</strain>
        <tissue evidence="6">Leaf</tissue>
    </source>
</reference>
<dbReference type="PRINTS" id="PR00419">
    <property type="entry name" value="ADXRDTASE"/>
</dbReference>
<evidence type="ECO:0000313" key="7">
    <source>
        <dbReference type="Proteomes" id="UP000886595"/>
    </source>
</evidence>
<dbReference type="InterPro" id="IPR020946">
    <property type="entry name" value="Flavin_mOase-like"/>
</dbReference>
<protein>
    <recommendedName>
        <fullName evidence="5">Flavin-containing monooxygenase</fullName>
        <ecNumber evidence="5">1.-.-.-</ecNumber>
    </recommendedName>
</protein>
<evidence type="ECO:0000256" key="4">
    <source>
        <dbReference type="ARBA" id="ARBA00023002"/>
    </source>
</evidence>
<gene>
    <name evidence="6" type="ORF">Bca52824_095244</name>
</gene>
<sequence>MAPSCSPVNSLHVAVIGAGAAGLVAARELRRESHSVVVFDRGTEVGGLWVYTPQSEPDPLSLDPARTVVHSSVYDSLRTNLPRECMGYSDFPFVPRPEHDESRDPRRYPNHREVLAYLRDFARVQTRGDGSVRDRSGSCRARRSEVEDPIKKLRWGVQR</sequence>
<comment type="cofactor">
    <cofactor evidence="5">
        <name>FAD</name>
        <dbReference type="ChEBI" id="CHEBI:57692"/>
    </cofactor>
</comment>
<keyword evidence="2 5" id="KW-0285">Flavoprotein</keyword>
<comment type="similarity">
    <text evidence="1 5">Belongs to the FMO family.</text>
</comment>
<evidence type="ECO:0000256" key="3">
    <source>
        <dbReference type="ARBA" id="ARBA00022827"/>
    </source>
</evidence>
<dbReference type="InterPro" id="IPR050346">
    <property type="entry name" value="FMO-like"/>
</dbReference>
<dbReference type="GO" id="GO:0004499">
    <property type="term" value="F:N,N-dimethylaniline monooxygenase activity"/>
    <property type="evidence" value="ECO:0007669"/>
    <property type="project" value="InterPro"/>
</dbReference>
<keyword evidence="5" id="KW-0503">Monooxygenase</keyword>
<name>A0A8X7TJY5_BRACI</name>
<dbReference type="Pfam" id="PF00743">
    <property type="entry name" value="FMO-like"/>
    <property type="match status" value="1"/>
</dbReference>
<dbReference type="EMBL" id="JAAMPC010000309">
    <property type="protein sequence ID" value="KAG2242916.1"/>
    <property type="molecule type" value="Genomic_DNA"/>
</dbReference>
<keyword evidence="7" id="KW-1185">Reference proteome</keyword>
<dbReference type="AlphaFoldDB" id="A0A8X7TJY5"/>
<dbReference type="InterPro" id="IPR036188">
    <property type="entry name" value="FAD/NAD-bd_sf"/>
</dbReference>
<keyword evidence="3 5" id="KW-0274">FAD</keyword>
<proteinExistence type="inferred from homology"/>
<dbReference type="OrthoDB" id="66881at2759"/>
<dbReference type="PANTHER" id="PTHR23023">
    <property type="entry name" value="DIMETHYLANILINE MONOOXYGENASE"/>
    <property type="match status" value="1"/>
</dbReference>
<evidence type="ECO:0000256" key="5">
    <source>
        <dbReference type="RuleBase" id="RU361177"/>
    </source>
</evidence>
<comment type="caution">
    <text evidence="6">The sequence shown here is derived from an EMBL/GenBank/DDBJ whole genome shotgun (WGS) entry which is preliminary data.</text>
</comment>
<evidence type="ECO:0000256" key="1">
    <source>
        <dbReference type="ARBA" id="ARBA00009183"/>
    </source>
</evidence>